<name>A0A0H2RK48_9AGAM</name>
<gene>
    <name evidence="1" type="ORF">SCHPADRAFT_735059</name>
</gene>
<protein>
    <submittedName>
        <fullName evidence="1">Uncharacterized protein</fullName>
    </submittedName>
</protein>
<reference evidence="1 2" key="1">
    <citation type="submission" date="2015-04" db="EMBL/GenBank/DDBJ databases">
        <title>Complete genome sequence of Schizopora paradoxa KUC8140, a cosmopolitan wood degrader in East Asia.</title>
        <authorList>
            <consortium name="DOE Joint Genome Institute"/>
            <person name="Min B."/>
            <person name="Park H."/>
            <person name="Jang Y."/>
            <person name="Kim J.-J."/>
            <person name="Kim K.H."/>
            <person name="Pangilinan J."/>
            <person name="Lipzen A."/>
            <person name="Riley R."/>
            <person name="Grigoriev I.V."/>
            <person name="Spatafora J.W."/>
            <person name="Choi I.-G."/>
        </authorList>
    </citation>
    <scope>NUCLEOTIDE SEQUENCE [LARGE SCALE GENOMIC DNA]</scope>
    <source>
        <strain evidence="1 2">KUC8140</strain>
    </source>
</reference>
<evidence type="ECO:0000313" key="2">
    <source>
        <dbReference type="Proteomes" id="UP000053477"/>
    </source>
</evidence>
<accession>A0A0H2RK48</accession>
<evidence type="ECO:0000313" key="1">
    <source>
        <dbReference type="EMBL" id="KLO05156.1"/>
    </source>
</evidence>
<organism evidence="1 2">
    <name type="scientific">Schizopora paradoxa</name>
    <dbReference type="NCBI Taxonomy" id="27342"/>
    <lineage>
        <taxon>Eukaryota</taxon>
        <taxon>Fungi</taxon>
        <taxon>Dikarya</taxon>
        <taxon>Basidiomycota</taxon>
        <taxon>Agaricomycotina</taxon>
        <taxon>Agaricomycetes</taxon>
        <taxon>Hymenochaetales</taxon>
        <taxon>Schizoporaceae</taxon>
        <taxon>Schizopora</taxon>
    </lineage>
</organism>
<proteinExistence type="predicted"/>
<dbReference type="InParanoid" id="A0A0H2RK48"/>
<keyword evidence="2" id="KW-1185">Reference proteome</keyword>
<sequence length="192" mass="21238">MMAGWLTVSVFGWELVQRVRRCGYARLHHPNLFVGDGVKTLVQLPPVSPALSSRRSSSKAQPPLLEGLEASLPTLIGSTSSINDLVLAFSRASFSRLRNLEHSSRRQADYQRQFRLSLVDGFISSGRLTSICDVTREDRTLQGRMDSLLSIFRSRAIFANICAVPCFTDSLQATSSKSSSTFFATRATHDNP</sequence>
<dbReference type="Proteomes" id="UP000053477">
    <property type="component" value="Unassembled WGS sequence"/>
</dbReference>
<dbReference type="AlphaFoldDB" id="A0A0H2RK48"/>
<dbReference type="EMBL" id="KQ086352">
    <property type="protein sequence ID" value="KLO05156.1"/>
    <property type="molecule type" value="Genomic_DNA"/>
</dbReference>